<feature type="transmembrane region" description="Helical" evidence="1">
    <location>
        <begin position="15"/>
        <end position="32"/>
    </location>
</feature>
<comment type="caution">
    <text evidence="2">The sequence shown here is derived from an EMBL/GenBank/DDBJ whole genome shotgun (WGS) entry which is preliminary data.</text>
</comment>
<keyword evidence="1" id="KW-0472">Membrane</keyword>
<evidence type="ECO:0000313" key="2">
    <source>
        <dbReference type="EMBL" id="KAK3350046.1"/>
    </source>
</evidence>
<dbReference type="AlphaFoldDB" id="A0AAJ0HG55"/>
<dbReference type="EMBL" id="JAUIQD010000005">
    <property type="protein sequence ID" value="KAK3350046.1"/>
    <property type="molecule type" value="Genomic_DNA"/>
</dbReference>
<evidence type="ECO:0000313" key="3">
    <source>
        <dbReference type="Proteomes" id="UP001275084"/>
    </source>
</evidence>
<name>A0AAJ0HG55_9PEZI</name>
<reference evidence="2" key="2">
    <citation type="submission" date="2023-06" db="EMBL/GenBank/DDBJ databases">
        <authorList>
            <consortium name="Lawrence Berkeley National Laboratory"/>
            <person name="Haridas S."/>
            <person name="Hensen N."/>
            <person name="Bonometti L."/>
            <person name="Westerberg I."/>
            <person name="Brannstrom I.O."/>
            <person name="Guillou S."/>
            <person name="Cros-Aarteil S."/>
            <person name="Calhoun S."/>
            <person name="Kuo A."/>
            <person name="Mondo S."/>
            <person name="Pangilinan J."/>
            <person name="Riley R."/>
            <person name="Labutti K."/>
            <person name="Andreopoulos B."/>
            <person name="Lipzen A."/>
            <person name="Chen C."/>
            <person name="Yanf M."/>
            <person name="Daum C."/>
            <person name="Ng V."/>
            <person name="Clum A."/>
            <person name="Steindorff A."/>
            <person name="Ohm R."/>
            <person name="Martin F."/>
            <person name="Silar P."/>
            <person name="Natvig D."/>
            <person name="Lalanne C."/>
            <person name="Gautier V."/>
            <person name="Ament-Velasquez S.L."/>
            <person name="Kruys A."/>
            <person name="Hutchinson M.I."/>
            <person name="Powell A.J."/>
            <person name="Barry K."/>
            <person name="Miller A.N."/>
            <person name="Grigoriev I.V."/>
            <person name="Debuchy R."/>
            <person name="Gladieux P."/>
            <person name="Thoren M.H."/>
            <person name="Johannesson H."/>
        </authorList>
    </citation>
    <scope>NUCLEOTIDE SEQUENCE</scope>
    <source>
        <strain evidence="2">CBS 955.72</strain>
    </source>
</reference>
<keyword evidence="1" id="KW-1133">Transmembrane helix</keyword>
<keyword evidence="1" id="KW-0812">Transmembrane</keyword>
<organism evidence="2 3">
    <name type="scientific">Lasiosphaeria hispida</name>
    <dbReference type="NCBI Taxonomy" id="260671"/>
    <lineage>
        <taxon>Eukaryota</taxon>
        <taxon>Fungi</taxon>
        <taxon>Dikarya</taxon>
        <taxon>Ascomycota</taxon>
        <taxon>Pezizomycotina</taxon>
        <taxon>Sordariomycetes</taxon>
        <taxon>Sordariomycetidae</taxon>
        <taxon>Sordariales</taxon>
        <taxon>Lasiosphaeriaceae</taxon>
        <taxon>Lasiosphaeria</taxon>
    </lineage>
</organism>
<accession>A0AAJ0HG55</accession>
<dbReference type="Proteomes" id="UP001275084">
    <property type="component" value="Unassembled WGS sequence"/>
</dbReference>
<keyword evidence="3" id="KW-1185">Reference proteome</keyword>
<evidence type="ECO:0000256" key="1">
    <source>
        <dbReference type="SAM" id="Phobius"/>
    </source>
</evidence>
<proteinExistence type="predicted"/>
<reference evidence="2" key="1">
    <citation type="journal article" date="2023" name="Mol. Phylogenet. Evol.">
        <title>Genome-scale phylogeny and comparative genomics of the fungal order Sordariales.</title>
        <authorList>
            <person name="Hensen N."/>
            <person name="Bonometti L."/>
            <person name="Westerberg I."/>
            <person name="Brannstrom I.O."/>
            <person name="Guillou S."/>
            <person name="Cros-Aarteil S."/>
            <person name="Calhoun S."/>
            <person name="Haridas S."/>
            <person name="Kuo A."/>
            <person name="Mondo S."/>
            <person name="Pangilinan J."/>
            <person name="Riley R."/>
            <person name="LaButti K."/>
            <person name="Andreopoulos B."/>
            <person name="Lipzen A."/>
            <person name="Chen C."/>
            <person name="Yan M."/>
            <person name="Daum C."/>
            <person name="Ng V."/>
            <person name="Clum A."/>
            <person name="Steindorff A."/>
            <person name="Ohm R.A."/>
            <person name="Martin F."/>
            <person name="Silar P."/>
            <person name="Natvig D.O."/>
            <person name="Lalanne C."/>
            <person name="Gautier V."/>
            <person name="Ament-Velasquez S.L."/>
            <person name="Kruys A."/>
            <person name="Hutchinson M.I."/>
            <person name="Powell A.J."/>
            <person name="Barry K."/>
            <person name="Miller A.N."/>
            <person name="Grigoriev I.V."/>
            <person name="Debuchy R."/>
            <person name="Gladieux P."/>
            <person name="Hiltunen Thoren M."/>
            <person name="Johannesson H."/>
        </authorList>
    </citation>
    <scope>NUCLEOTIDE SEQUENCE</scope>
    <source>
        <strain evidence="2">CBS 955.72</strain>
    </source>
</reference>
<gene>
    <name evidence="2" type="ORF">B0T25DRAFT_582872</name>
</gene>
<protein>
    <submittedName>
        <fullName evidence="2">Uncharacterized protein</fullName>
    </submittedName>
</protein>
<sequence>MPPSWARTALANRSWWLLATIFGGLHALNFRFSPTFQIGDQRASRSLPHVSSIITKIIMFYKGHPPLSGQQASPVLLVKPLTEYSGQYALAELEGRIDIEQ</sequence>